<keyword evidence="2" id="KW-0812">Transmembrane</keyword>
<dbReference type="InterPro" id="IPR036055">
    <property type="entry name" value="LDL_receptor-like_sf"/>
</dbReference>
<dbReference type="EMBL" id="CAJOBS010001853">
    <property type="protein sequence ID" value="CAF4768581.1"/>
    <property type="molecule type" value="Genomic_DNA"/>
</dbReference>
<evidence type="ECO:0000313" key="11">
    <source>
        <dbReference type="EMBL" id="CAF4768581.1"/>
    </source>
</evidence>
<gene>
    <name evidence="10" type="ORF">KIK155_LOCUS5509</name>
    <name evidence="11" type="ORF">TOA249_LOCUS21446</name>
</gene>
<dbReference type="Gene3D" id="2.10.25.10">
    <property type="entry name" value="Laminin"/>
    <property type="match status" value="3"/>
</dbReference>
<keyword evidence="4" id="KW-1133">Transmembrane helix</keyword>
<evidence type="ECO:0000259" key="9">
    <source>
        <dbReference type="PROSITE" id="PS50026"/>
    </source>
</evidence>
<reference evidence="11" key="1">
    <citation type="submission" date="2021-02" db="EMBL/GenBank/DDBJ databases">
        <authorList>
            <person name="Nowell W R."/>
        </authorList>
    </citation>
    <scope>NUCLEOTIDE SEQUENCE</scope>
</reference>
<dbReference type="CDD" id="cd00112">
    <property type="entry name" value="LDLa"/>
    <property type="match status" value="2"/>
</dbReference>
<dbReference type="PROSITE" id="PS01186">
    <property type="entry name" value="EGF_2"/>
    <property type="match status" value="1"/>
</dbReference>
<sequence length="1321" mass="153031">MADLYANVFYNRSLVDNDGDRFVCNCTIVGTFGKYCEYQLTHEADAFAEAITAQFEQKRTGDSWDTQRYGKILCYETLRCPSSPLCLDWREICDGIQRCSNGTDEENCDKLEFNECEDGEFRCTNGMCIPEEFWLDGDFDCMDWSDEHFMDSRESCSFVPNAIECDERLCFDQSYSCGDGQCVSWETRIGFQQIGKEQNDCFNKQSGLCWSDKDYNDLRYPRWNMINASSLTDDEKCQYLLRCALSRGLEYDCPCNHRNCTQLMIDVCQYSEHLIAYPPEALINSCIFMLYNYSRSMEHRSPQFLEIFGDLKCRGYVFHSKRFIRLSISYIKTIPISSISHVLCTIFNPDFGYLESFPPYHNNEFCWNDSLTFNGRPYAVEPDVCTTSGECISQYRINDGSIDCMDRTDEKVIRDKNHCTDNVGRHRFQCFNGERKCLPLRMLANGQPQCSNRYDESWYGTGTYLILQIPCFKGVAIDCRLLKQYITQSSFMHLSNNISFVYLEKQEPRNLIPFQSYCDSIWDLDKHVDEIPSSCRYWICQDNEYQCRTGQCIPFDWVCDGEWDCSDASDEEAFVLIESSSIHNARLPNLPSQFEKCRKLYSNSSFSNICNTSFEFGCYLSGVSNPLNITLNHLCINLTQIGNNVEDCYNAYDEKNTFTANSNVKGMWGFHFRCRNDHKRYIDACDRWDNCTHILCSNYHDKNGSCSGPKDFICPGDDHCKKNARCNGTLECLNGEDEYWCPSSFVQEGGTYRIQKRLISLQPGKLNSSISFPPTGMVNANQQQLSKAIINVRNDQSFKAHSYQCSRGIAVLEMNEIRCLCPPAYYGDWCEFFSDRISIIAHVNQTISNSTLKIKANFLFNNKIIDHHEFHVIPILNKNQIIKHKFYLLYSRSTQMLTHKKERYLNRSDVINNHPYSVHFDAFTLEKNNSIEEIGSWHYPIYFDYLPVFRLAVVLKFPSWLGNEVLGPCWQNSCNENSICMPVFNQNNSYYCSCKSGYYGTNCSMYEPLCETYCLANALCRPNDSDLQMKKHKIYCICPSDHFGPRCSLKYDGCDSNPCLNNGTCFPNYDPSGENAYRCVCSQHFSKYQCQNEKANIHIDLNMTKSLSFHATVVQLYYYVFPSLPLFNQHQQLFNRLPSSISYYFSDIYVPQLGVLKIYEDLSHPQYFLIYFLSNQHKINITSSPQHCPHTSILLSERINNSVAAVFKYHHICRNDTERVCFYDQNYFCICQQDHDRAECFIRDIEQDRCHQCLSGGTCLQGDLKDPNDFICLCPSCHQGHRCEFSMQAFGFTLDSLIVNYLKPVKIIYASIACLLFIIGL</sequence>
<dbReference type="GO" id="GO:0016192">
    <property type="term" value="P:vesicle-mediated transport"/>
    <property type="evidence" value="ECO:0007669"/>
    <property type="project" value="UniProtKB-ARBA"/>
</dbReference>
<feature type="domain" description="EGF-like" evidence="9">
    <location>
        <begin position="1006"/>
        <end position="1048"/>
    </location>
</feature>
<comment type="subcellular location">
    <subcellularLocation>
        <location evidence="1">Membrane</location>
        <topology evidence="1">Single-pass membrane protein</topology>
    </subcellularLocation>
</comment>
<feature type="disulfide bond" evidence="7">
    <location>
        <begin position="1010"/>
        <end position="1020"/>
    </location>
</feature>
<feature type="disulfide bond" evidence="7">
    <location>
        <begin position="1038"/>
        <end position="1047"/>
    </location>
</feature>
<feature type="disulfide bond" evidence="7">
    <location>
        <begin position="1274"/>
        <end position="1283"/>
    </location>
</feature>
<dbReference type="Pfam" id="PF00057">
    <property type="entry name" value="Ldl_recept_a"/>
    <property type="match status" value="2"/>
</dbReference>
<evidence type="ECO:0000256" key="6">
    <source>
        <dbReference type="ARBA" id="ARBA00023157"/>
    </source>
</evidence>
<comment type="caution">
    <text evidence="11">The sequence shown here is derived from an EMBL/GenBank/DDBJ whole genome shotgun (WGS) entry which is preliminary data.</text>
</comment>
<feature type="disulfide bond" evidence="7">
    <location>
        <begin position="994"/>
        <end position="1003"/>
    </location>
</feature>
<evidence type="ECO:0000256" key="3">
    <source>
        <dbReference type="ARBA" id="ARBA00022737"/>
    </source>
</evidence>
<dbReference type="PROSITE" id="PS50026">
    <property type="entry name" value="EGF_3"/>
    <property type="match status" value="4"/>
</dbReference>
<dbReference type="Gene3D" id="4.10.400.10">
    <property type="entry name" value="Low-density Lipoprotein Receptor"/>
    <property type="match status" value="3"/>
</dbReference>
<comment type="caution">
    <text evidence="7">Lacks conserved residue(s) required for the propagation of feature annotation.</text>
</comment>
<dbReference type="EMBL" id="CAJNYV010000643">
    <property type="protein sequence ID" value="CAF3372263.1"/>
    <property type="molecule type" value="Genomic_DNA"/>
</dbReference>
<feature type="domain" description="EGF-like" evidence="9">
    <location>
        <begin position="1246"/>
        <end position="1284"/>
    </location>
</feature>
<keyword evidence="7" id="KW-0245">EGF-like domain</keyword>
<feature type="disulfide bond" evidence="8">
    <location>
        <begin position="540"/>
        <end position="552"/>
    </location>
</feature>
<evidence type="ECO:0000256" key="1">
    <source>
        <dbReference type="ARBA" id="ARBA00004167"/>
    </source>
</evidence>
<dbReference type="SMART" id="SM00192">
    <property type="entry name" value="LDLa"/>
    <property type="match status" value="7"/>
</dbReference>
<evidence type="ECO:0000256" key="8">
    <source>
        <dbReference type="PROSITE-ProRule" id="PRU00124"/>
    </source>
</evidence>
<keyword evidence="6 7" id="KW-1015">Disulfide bond</keyword>
<feature type="disulfide bond" evidence="8">
    <location>
        <begin position="123"/>
        <end position="141"/>
    </location>
</feature>
<accession>A0A821MHG3</accession>
<feature type="disulfide bond" evidence="8">
    <location>
        <begin position="74"/>
        <end position="86"/>
    </location>
</feature>
<keyword evidence="5" id="KW-0472">Membrane</keyword>
<dbReference type="GO" id="GO:0005886">
    <property type="term" value="C:plasma membrane"/>
    <property type="evidence" value="ECO:0007669"/>
    <property type="project" value="TreeGrafter"/>
</dbReference>
<dbReference type="InterPro" id="IPR050685">
    <property type="entry name" value="LDLR"/>
</dbReference>
<dbReference type="Proteomes" id="UP000663865">
    <property type="component" value="Unassembled WGS sequence"/>
</dbReference>
<dbReference type="InterPro" id="IPR002172">
    <property type="entry name" value="LDrepeatLR_classA_rpt"/>
</dbReference>
<dbReference type="PRINTS" id="PR00261">
    <property type="entry name" value="LDLRECEPTOR"/>
</dbReference>
<feature type="disulfide bond" evidence="8">
    <location>
        <begin position="547"/>
        <end position="565"/>
    </location>
</feature>
<name>A0A821MHG3_9BILA</name>
<evidence type="ECO:0000313" key="12">
    <source>
        <dbReference type="Proteomes" id="UP000663838"/>
    </source>
</evidence>
<evidence type="ECO:0000256" key="2">
    <source>
        <dbReference type="ARBA" id="ARBA00022692"/>
    </source>
</evidence>
<evidence type="ECO:0000256" key="7">
    <source>
        <dbReference type="PROSITE-ProRule" id="PRU00076"/>
    </source>
</evidence>
<feature type="disulfide bond" evidence="8">
    <location>
        <begin position="93"/>
        <end position="108"/>
    </location>
</feature>
<feature type="disulfide bond" evidence="8">
    <location>
        <begin position="116"/>
        <end position="128"/>
    </location>
</feature>
<protein>
    <recommendedName>
        <fullName evidence="9">EGF-like domain-containing protein</fullName>
    </recommendedName>
</protein>
<evidence type="ECO:0000256" key="5">
    <source>
        <dbReference type="ARBA" id="ARBA00023136"/>
    </source>
</evidence>
<dbReference type="SMART" id="SM00181">
    <property type="entry name" value="EGF"/>
    <property type="match status" value="4"/>
</dbReference>
<evidence type="ECO:0000313" key="10">
    <source>
        <dbReference type="EMBL" id="CAF3372263.1"/>
    </source>
</evidence>
<dbReference type="Proteomes" id="UP000663838">
    <property type="component" value="Unassembled WGS sequence"/>
</dbReference>
<proteinExistence type="predicted"/>
<keyword evidence="3" id="KW-0677">Repeat</keyword>
<feature type="domain" description="EGF-like" evidence="9">
    <location>
        <begin position="965"/>
        <end position="1004"/>
    </location>
</feature>
<feature type="domain" description="EGF-like" evidence="9">
    <location>
        <begin position="1050"/>
        <end position="1091"/>
    </location>
</feature>
<dbReference type="SUPFAM" id="SSF57196">
    <property type="entry name" value="EGF/Laminin"/>
    <property type="match status" value="1"/>
</dbReference>
<dbReference type="PANTHER" id="PTHR24270">
    <property type="entry name" value="LOW-DENSITY LIPOPROTEIN RECEPTOR-RELATED"/>
    <property type="match status" value="1"/>
</dbReference>
<dbReference type="SUPFAM" id="SSF57424">
    <property type="entry name" value="LDL receptor-like module"/>
    <property type="match status" value="3"/>
</dbReference>
<evidence type="ECO:0000256" key="4">
    <source>
        <dbReference type="ARBA" id="ARBA00022989"/>
    </source>
</evidence>
<dbReference type="PROSITE" id="PS50068">
    <property type="entry name" value="LDLRA_2"/>
    <property type="match status" value="3"/>
</dbReference>
<dbReference type="InterPro" id="IPR000742">
    <property type="entry name" value="EGF"/>
</dbReference>
<dbReference type="PROSITE" id="PS00022">
    <property type="entry name" value="EGF_1"/>
    <property type="match status" value="3"/>
</dbReference>
<organism evidence="11 12">
    <name type="scientific">Rotaria socialis</name>
    <dbReference type="NCBI Taxonomy" id="392032"/>
    <lineage>
        <taxon>Eukaryota</taxon>
        <taxon>Metazoa</taxon>
        <taxon>Spiralia</taxon>
        <taxon>Gnathifera</taxon>
        <taxon>Rotifera</taxon>
        <taxon>Eurotatoria</taxon>
        <taxon>Bdelloidea</taxon>
        <taxon>Philodinida</taxon>
        <taxon>Philodinidae</taxon>
        <taxon>Rotaria</taxon>
    </lineage>
</organism>
<feature type="disulfide bond" evidence="7">
    <location>
        <begin position="1081"/>
        <end position="1090"/>
    </location>
</feature>